<feature type="transmembrane region" description="Helical" evidence="1">
    <location>
        <begin position="51"/>
        <end position="70"/>
    </location>
</feature>
<proteinExistence type="predicted"/>
<evidence type="ECO:0000313" key="2">
    <source>
        <dbReference type="EMBL" id="CAK0893888.1"/>
    </source>
</evidence>
<evidence type="ECO:0008006" key="4">
    <source>
        <dbReference type="Google" id="ProtNLM"/>
    </source>
</evidence>
<reference evidence="2" key="1">
    <citation type="submission" date="2023-10" db="EMBL/GenBank/DDBJ databases">
        <authorList>
            <person name="Chen Y."/>
            <person name="Shah S."/>
            <person name="Dougan E. K."/>
            <person name="Thang M."/>
            <person name="Chan C."/>
        </authorList>
    </citation>
    <scope>NUCLEOTIDE SEQUENCE [LARGE SCALE GENOMIC DNA]</scope>
</reference>
<keyword evidence="1" id="KW-0812">Transmembrane</keyword>
<dbReference type="Proteomes" id="UP001189429">
    <property type="component" value="Unassembled WGS sequence"/>
</dbReference>
<keyword evidence="3" id="KW-1185">Reference proteome</keyword>
<evidence type="ECO:0000313" key="3">
    <source>
        <dbReference type="Proteomes" id="UP001189429"/>
    </source>
</evidence>
<evidence type="ECO:0000256" key="1">
    <source>
        <dbReference type="SAM" id="Phobius"/>
    </source>
</evidence>
<gene>
    <name evidence="2" type="ORF">PCOR1329_LOCUS73096</name>
</gene>
<feature type="transmembrane region" description="Helical" evidence="1">
    <location>
        <begin position="112"/>
        <end position="130"/>
    </location>
</feature>
<keyword evidence="1" id="KW-1133">Transmembrane helix</keyword>
<sequence length="340" mass="36293">MEGVMQSLGIFALYALAAHVLLWDVGGAKVFFPDTALGAPLEVLTLEVLPMMPSLHIQLLAFVVGDYDLTGALFQARDKIGLLVYCVGVLLVVPSAVVILRDWHRAGKLSRFALKTLACVIATVLLTLLFSTQDYGIHLHHYFVGLLGYLAARGPSRTAAVVRALSLGAFINGMARWGEPAGIPIWSVGAGRYPTAGTVDTSSLGAAVLWTDVGAVAEERAVRLSWAPADEVDGSSCSAAGEEGPQVVVEMNHVEVYRGHDRSQVFPLPQAPASGEEPYYYFRVGVVSTGIASGVSSASRVLAVRAGDEPVGPYYNETATACERLWLLQHQPPSSLRGYL</sequence>
<feature type="transmembrane region" description="Helical" evidence="1">
    <location>
        <begin position="82"/>
        <end position="100"/>
    </location>
</feature>
<protein>
    <recommendedName>
        <fullName evidence="4">Dolichyl-phosphate-mannose--protein mannosyltransferase</fullName>
    </recommendedName>
</protein>
<dbReference type="EMBL" id="CAUYUJ010019823">
    <property type="protein sequence ID" value="CAK0893888.1"/>
    <property type="molecule type" value="Genomic_DNA"/>
</dbReference>
<comment type="caution">
    <text evidence="2">The sequence shown here is derived from an EMBL/GenBank/DDBJ whole genome shotgun (WGS) entry which is preliminary data.</text>
</comment>
<name>A0ABN9X3K0_9DINO</name>
<organism evidence="2 3">
    <name type="scientific">Prorocentrum cordatum</name>
    <dbReference type="NCBI Taxonomy" id="2364126"/>
    <lineage>
        <taxon>Eukaryota</taxon>
        <taxon>Sar</taxon>
        <taxon>Alveolata</taxon>
        <taxon>Dinophyceae</taxon>
        <taxon>Prorocentrales</taxon>
        <taxon>Prorocentraceae</taxon>
        <taxon>Prorocentrum</taxon>
    </lineage>
</organism>
<accession>A0ABN9X3K0</accession>
<keyword evidence="1" id="KW-0472">Membrane</keyword>